<accession>A0A0A9UYU0</accession>
<dbReference type="EMBL" id="GBRH01211076">
    <property type="protein sequence ID" value="JAD86819.1"/>
    <property type="molecule type" value="Transcribed_RNA"/>
</dbReference>
<dbReference type="AlphaFoldDB" id="A0A0A9UYU0"/>
<proteinExistence type="predicted"/>
<name>A0A0A9UYU0_ARUDO</name>
<sequence length="80" mass="8824">MSGSATIASTNPQAKDVPIMWGQLGAFLAQLSPFQGSICLQRMLHRLQRIHQSRARQPLLSANAGCLCAYAKHQNRNLHL</sequence>
<evidence type="ECO:0000313" key="1">
    <source>
        <dbReference type="EMBL" id="JAD86819.1"/>
    </source>
</evidence>
<organism evidence="1">
    <name type="scientific">Arundo donax</name>
    <name type="common">Giant reed</name>
    <name type="synonym">Donax arundinaceus</name>
    <dbReference type="NCBI Taxonomy" id="35708"/>
    <lineage>
        <taxon>Eukaryota</taxon>
        <taxon>Viridiplantae</taxon>
        <taxon>Streptophyta</taxon>
        <taxon>Embryophyta</taxon>
        <taxon>Tracheophyta</taxon>
        <taxon>Spermatophyta</taxon>
        <taxon>Magnoliopsida</taxon>
        <taxon>Liliopsida</taxon>
        <taxon>Poales</taxon>
        <taxon>Poaceae</taxon>
        <taxon>PACMAD clade</taxon>
        <taxon>Arundinoideae</taxon>
        <taxon>Arundineae</taxon>
        <taxon>Arundo</taxon>
    </lineage>
</organism>
<reference evidence="1" key="1">
    <citation type="submission" date="2014-09" db="EMBL/GenBank/DDBJ databases">
        <authorList>
            <person name="Magalhaes I.L.F."/>
            <person name="Oliveira U."/>
            <person name="Santos F.R."/>
            <person name="Vidigal T.H.D.A."/>
            <person name="Brescovit A.D."/>
            <person name="Santos A.J."/>
        </authorList>
    </citation>
    <scope>NUCLEOTIDE SEQUENCE</scope>
    <source>
        <tissue evidence="1">Shoot tissue taken approximately 20 cm above the soil surface</tissue>
    </source>
</reference>
<protein>
    <submittedName>
        <fullName evidence="1">Uncharacterized protein</fullName>
    </submittedName>
</protein>
<reference evidence="1" key="2">
    <citation type="journal article" date="2015" name="Data Brief">
        <title>Shoot transcriptome of the giant reed, Arundo donax.</title>
        <authorList>
            <person name="Barrero R.A."/>
            <person name="Guerrero F.D."/>
            <person name="Moolhuijzen P."/>
            <person name="Goolsby J.A."/>
            <person name="Tidwell J."/>
            <person name="Bellgard S.E."/>
            <person name="Bellgard M.I."/>
        </authorList>
    </citation>
    <scope>NUCLEOTIDE SEQUENCE</scope>
    <source>
        <tissue evidence="1">Shoot tissue taken approximately 20 cm above the soil surface</tissue>
    </source>
</reference>